<organism evidence="1 2">
    <name type="scientific">Paraphaeosphaeria minitans</name>
    <dbReference type="NCBI Taxonomy" id="565426"/>
    <lineage>
        <taxon>Eukaryota</taxon>
        <taxon>Fungi</taxon>
        <taxon>Dikarya</taxon>
        <taxon>Ascomycota</taxon>
        <taxon>Pezizomycotina</taxon>
        <taxon>Dothideomycetes</taxon>
        <taxon>Pleosporomycetidae</taxon>
        <taxon>Pleosporales</taxon>
        <taxon>Massarineae</taxon>
        <taxon>Didymosphaeriaceae</taxon>
        <taxon>Paraphaeosphaeria</taxon>
    </lineage>
</organism>
<keyword evidence="2" id="KW-1185">Reference proteome</keyword>
<dbReference type="AlphaFoldDB" id="A0A9P6GEG8"/>
<proteinExistence type="predicted"/>
<comment type="caution">
    <text evidence="1">The sequence shown here is derived from an EMBL/GenBank/DDBJ whole genome shotgun (WGS) entry which is preliminary data.</text>
</comment>
<reference evidence="1" key="1">
    <citation type="journal article" date="2020" name="Mol. Plant Microbe Interact.">
        <title>Genome Sequence of the Biocontrol Agent Coniothyrium minitans strain Conio (IMI 134523).</title>
        <authorList>
            <person name="Patel D."/>
            <person name="Shittu T.A."/>
            <person name="Baroncelli R."/>
            <person name="Muthumeenakshi S."/>
            <person name="Osborne T.H."/>
            <person name="Janganan T.K."/>
            <person name="Sreenivasaprasad S."/>
        </authorList>
    </citation>
    <scope>NUCLEOTIDE SEQUENCE</scope>
    <source>
        <strain evidence="1">Conio</strain>
    </source>
</reference>
<evidence type="ECO:0000313" key="2">
    <source>
        <dbReference type="Proteomes" id="UP000756921"/>
    </source>
</evidence>
<sequence>MPTPLENLLASLHQDASVTTADINHNLAHSEPSRIDLAADIIAISHFLDHGNETSALLRALHALLAISNSDLEAKLAFWNDVRVRARLQSPMRWERGVSVRGVDADFEAGGRNWWLGSADASVRSRLFAVVGFLVAPEGSRKWRAGGYDGEDNEKAALLRDLHTLLALPNRDLVPSSPGSHEGRARGVSLPIEQRTPAVGNSVWDRRCGIVNIVTRLFAVVGYLIVPAEERRQRMGDAVGGAWSSWTCAGWTYFEAWREDCLGGVRGDTVRGRSGLDGKNAAA</sequence>
<accession>A0A9P6GEG8</accession>
<dbReference type="EMBL" id="WJXW01000008">
    <property type="protein sequence ID" value="KAF9733919.1"/>
    <property type="molecule type" value="Genomic_DNA"/>
</dbReference>
<dbReference type="Proteomes" id="UP000756921">
    <property type="component" value="Unassembled WGS sequence"/>
</dbReference>
<name>A0A9P6GEG8_9PLEO</name>
<gene>
    <name evidence="1" type="ORF">PMIN01_08262</name>
</gene>
<evidence type="ECO:0000313" key="1">
    <source>
        <dbReference type="EMBL" id="KAF9733919.1"/>
    </source>
</evidence>
<protein>
    <submittedName>
        <fullName evidence="1">Uncharacterized protein</fullName>
    </submittedName>
</protein>